<dbReference type="Gene3D" id="2.60.120.560">
    <property type="entry name" value="Exo-inulinase, domain 1"/>
    <property type="match status" value="1"/>
</dbReference>
<comment type="caution">
    <text evidence="1">The sequence shown here is derived from an EMBL/GenBank/DDBJ whole genome shotgun (WGS) entry which is preliminary data.</text>
</comment>
<proteinExistence type="predicted"/>
<organism evidence="1 2">
    <name type="scientific">Arthrobacter burdickii</name>
    <dbReference type="NCBI Taxonomy" id="3035920"/>
    <lineage>
        <taxon>Bacteria</taxon>
        <taxon>Bacillati</taxon>
        <taxon>Actinomycetota</taxon>
        <taxon>Actinomycetes</taxon>
        <taxon>Micrococcales</taxon>
        <taxon>Micrococcaceae</taxon>
        <taxon>Arthrobacter</taxon>
    </lineage>
</organism>
<keyword evidence="2" id="KW-1185">Reference proteome</keyword>
<dbReference type="EMBL" id="JAROCG010000001">
    <property type="protein sequence ID" value="MDN4611960.1"/>
    <property type="molecule type" value="Genomic_DNA"/>
</dbReference>
<evidence type="ECO:0000313" key="1">
    <source>
        <dbReference type="EMBL" id="MDN4611960.1"/>
    </source>
</evidence>
<name>A0ABT8K3F5_9MICC</name>
<reference evidence="1" key="1">
    <citation type="submission" date="2023-06" db="EMBL/GenBank/DDBJ databases">
        <title>MT1 and MT2 Draft Genomes of Novel Species.</title>
        <authorList>
            <person name="Venkateswaran K."/>
        </authorList>
    </citation>
    <scope>NUCLEOTIDE SEQUENCE</scope>
    <source>
        <strain evidence="1">IIF3SC-B10</strain>
    </source>
</reference>
<dbReference type="RefSeq" id="WP_301228315.1">
    <property type="nucleotide sequence ID" value="NZ_JAROCG010000001.1"/>
</dbReference>
<gene>
    <name evidence="1" type="ORF">P5G52_13910</name>
</gene>
<sequence length="201" mass="21128">MGNFIKSEFKTTDTAAPVTRLTIAKALFNGADSATLPNTDIGGYAWNYRAGAWNVKGAALDSGDTTTFSPADCTIDPGKLNGVVSAKVLAIGAASLAGLYFRGLADGTGYVYYARGTDHVLAKRAGSNYTVIAQTGTARAFTSGEKLRVEFTGSRIICSVDGVVSHDVTDTTYATGTRVGVHTRLATLANPARWDDFLLTE</sequence>
<dbReference type="Proteomes" id="UP001174209">
    <property type="component" value="Unassembled WGS sequence"/>
</dbReference>
<evidence type="ECO:0000313" key="2">
    <source>
        <dbReference type="Proteomes" id="UP001174209"/>
    </source>
</evidence>
<protein>
    <submittedName>
        <fullName evidence="1">Uncharacterized protein</fullName>
    </submittedName>
</protein>
<accession>A0ABT8K3F5</accession>